<dbReference type="PANTHER" id="PTHR10174">
    <property type="entry name" value="ALPHA-TOCOPHEROL TRANSFER PROTEIN-RELATED"/>
    <property type="match status" value="1"/>
</dbReference>
<dbReference type="InterPro" id="IPR036865">
    <property type="entry name" value="CRAL-TRIO_dom_sf"/>
</dbReference>
<gene>
    <name evidence="1" type="ORF">SMRZ_LOCUS18109</name>
</gene>
<sequence>MNMSSGTFHLSPCAPITKFFRDKSVKEVRENTSHINAHLISIKRWLRSMPHLSCADGKSQWCHFTWKLICSLPQKAIADGIRPMDVEYLAKTAMVICVMNAFLVLPILDFTSASEPPCSSMMLPRSVKDSTSSRVSASRVIGLLFSALNLKTSIYLLYDRIFLPFLRQAKYNHSEAQMRLDNFITLRTSPESPVVNCFHCPIGFLHDGTFLFLIRIGCWNNNRVSTESVLKLLMIQLDRILEDPRVQICGLRVFIDFTGVSPSLLDTINPKKTIKDLSKVLQEAYPFRMKGIIYYNEPPIMEVLFKLLALWLRPKVRERIITHLLHKSTKSHTNGYQALDLKQVFFLFFLFQQFIRVKGNIKKAYEKVPGLESVLPREYGGHNRSIKDILKEQNADFKEYFLRNEILWKGMAVNERKRPESSKRLIGEYKEADDRSMGTTGTFIPLPVND</sequence>
<dbReference type="SMART" id="SM00516">
    <property type="entry name" value="SEC14"/>
    <property type="match status" value="1"/>
</dbReference>
<dbReference type="PANTHER" id="PTHR10174:SF216">
    <property type="entry name" value="CRAL-TRIO DOMAIN-CONTAINING PROTEIN-RELATED"/>
    <property type="match status" value="1"/>
</dbReference>
<evidence type="ECO:0000313" key="1">
    <source>
        <dbReference type="EMBL" id="VDP26509.1"/>
    </source>
</evidence>
<protein>
    <submittedName>
        <fullName evidence="1">Uncharacterized protein</fullName>
    </submittedName>
</protein>
<proteinExistence type="predicted"/>
<dbReference type="CDD" id="cd00170">
    <property type="entry name" value="SEC14"/>
    <property type="match status" value="1"/>
</dbReference>
<dbReference type="GO" id="GO:1902936">
    <property type="term" value="F:phosphatidylinositol bisphosphate binding"/>
    <property type="evidence" value="ECO:0007669"/>
    <property type="project" value="TreeGrafter"/>
</dbReference>
<reference evidence="1 2" key="1">
    <citation type="submission" date="2018-11" db="EMBL/GenBank/DDBJ databases">
        <authorList>
            <consortium name="Pathogen Informatics"/>
        </authorList>
    </citation>
    <scope>NUCLEOTIDE SEQUENCE [LARGE SCALE GENOMIC DNA]</scope>
    <source>
        <strain evidence="1 2">Zambia</strain>
    </source>
</reference>
<dbReference type="STRING" id="48269.A0A183MPY4"/>
<dbReference type="Proteomes" id="UP000277204">
    <property type="component" value="Unassembled WGS sequence"/>
</dbReference>
<dbReference type="GO" id="GO:0016020">
    <property type="term" value="C:membrane"/>
    <property type="evidence" value="ECO:0007669"/>
    <property type="project" value="TreeGrafter"/>
</dbReference>
<dbReference type="InterPro" id="IPR001251">
    <property type="entry name" value="CRAL-TRIO_dom"/>
</dbReference>
<dbReference type="Gene3D" id="3.40.525.10">
    <property type="entry name" value="CRAL-TRIO lipid binding domain"/>
    <property type="match status" value="1"/>
</dbReference>
<evidence type="ECO:0000313" key="2">
    <source>
        <dbReference type="Proteomes" id="UP000277204"/>
    </source>
</evidence>
<dbReference type="SUPFAM" id="SSF52087">
    <property type="entry name" value="CRAL/TRIO domain"/>
    <property type="match status" value="1"/>
</dbReference>
<organism evidence="1 2">
    <name type="scientific">Schistosoma margrebowiei</name>
    <dbReference type="NCBI Taxonomy" id="48269"/>
    <lineage>
        <taxon>Eukaryota</taxon>
        <taxon>Metazoa</taxon>
        <taxon>Spiralia</taxon>
        <taxon>Lophotrochozoa</taxon>
        <taxon>Platyhelminthes</taxon>
        <taxon>Trematoda</taxon>
        <taxon>Digenea</taxon>
        <taxon>Strigeidida</taxon>
        <taxon>Schistosomatoidea</taxon>
        <taxon>Schistosomatidae</taxon>
        <taxon>Schistosoma</taxon>
    </lineage>
</organism>
<dbReference type="EMBL" id="UZAI01017550">
    <property type="protein sequence ID" value="VDP26509.1"/>
    <property type="molecule type" value="Genomic_DNA"/>
</dbReference>
<keyword evidence="2" id="KW-1185">Reference proteome</keyword>
<name>A0A183MPY4_9TREM</name>
<dbReference type="Pfam" id="PF00650">
    <property type="entry name" value="CRAL_TRIO"/>
    <property type="match status" value="1"/>
</dbReference>
<dbReference type="PROSITE" id="PS50191">
    <property type="entry name" value="CRAL_TRIO"/>
    <property type="match status" value="1"/>
</dbReference>
<dbReference type="AlphaFoldDB" id="A0A183MPY4"/>
<accession>A0A183MPY4</accession>